<evidence type="ECO:0000313" key="2">
    <source>
        <dbReference type="EMBL" id="MBB6645939.1"/>
    </source>
</evidence>
<comment type="caution">
    <text evidence="2">The sequence shown here is derived from an EMBL/GenBank/DDBJ whole genome shotgun (WGS) entry which is preliminary data.</text>
</comment>
<gene>
    <name evidence="2" type="ORF">H5V44_06500</name>
</gene>
<organism evidence="2 3">
    <name type="scientific">Halobellus ruber</name>
    <dbReference type="NCBI Taxonomy" id="2761102"/>
    <lineage>
        <taxon>Archaea</taxon>
        <taxon>Methanobacteriati</taxon>
        <taxon>Methanobacteriota</taxon>
        <taxon>Stenosarchaea group</taxon>
        <taxon>Halobacteria</taxon>
        <taxon>Halobacteriales</taxon>
        <taxon>Haloferacaceae</taxon>
        <taxon>Halobellus</taxon>
    </lineage>
</organism>
<dbReference type="EMBL" id="JACKXD010000002">
    <property type="protein sequence ID" value="MBB6645939.1"/>
    <property type="molecule type" value="Genomic_DNA"/>
</dbReference>
<dbReference type="Proteomes" id="UP000546257">
    <property type="component" value="Unassembled WGS sequence"/>
</dbReference>
<sequence length="71" mass="7710">MTTDDDEPTVPIVCEACGTRSRVPLADLRESLETHNQHRHDGEEVAQVDPVLAEELADHVAEDLGLYGGDA</sequence>
<keyword evidence="3" id="KW-1185">Reference proteome</keyword>
<evidence type="ECO:0000313" key="3">
    <source>
        <dbReference type="Proteomes" id="UP000546257"/>
    </source>
</evidence>
<dbReference type="Pfam" id="PF26476">
    <property type="entry name" value="DUF8149"/>
    <property type="match status" value="1"/>
</dbReference>
<evidence type="ECO:0000259" key="1">
    <source>
        <dbReference type="Pfam" id="PF26476"/>
    </source>
</evidence>
<accession>A0A7J9SII9</accession>
<reference evidence="2 3" key="1">
    <citation type="submission" date="2020-08" db="EMBL/GenBank/DDBJ databases">
        <authorList>
            <person name="Seo M.-J."/>
        </authorList>
    </citation>
    <scope>NUCLEOTIDE SEQUENCE [LARGE SCALE GENOMIC DNA]</scope>
    <source>
        <strain evidence="2 3">MBLA0160</strain>
    </source>
</reference>
<protein>
    <recommendedName>
        <fullName evidence="1">DUF8149 domain-containing protein</fullName>
    </recommendedName>
</protein>
<dbReference type="AlphaFoldDB" id="A0A7J9SII9"/>
<proteinExistence type="predicted"/>
<dbReference type="InterPro" id="IPR058462">
    <property type="entry name" value="DUF8149"/>
</dbReference>
<name>A0A7J9SII9_9EURY</name>
<feature type="domain" description="DUF8149" evidence="1">
    <location>
        <begin position="3"/>
        <end position="68"/>
    </location>
</feature>
<dbReference type="RefSeq" id="WP_185192301.1">
    <property type="nucleotide sequence ID" value="NZ_JACKXD010000002.1"/>
</dbReference>